<organism evidence="12 13">
    <name type="scientific">Candidatus Kinetoplastidibacterium galati TCC219</name>
    <dbReference type="NCBI Taxonomy" id="1208921"/>
    <lineage>
        <taxon>Bacteria</taxon>
        <taxon>Pseudomonadati</taxon>
        <taxon>Pseudomonadota</taxon>
        <taxon>Betaproteobacteria</taxon>
        <taxon>Candidatus Kinetoplastidibacterium</taxon>
    </lineage>
</organism>
<dbReference type="EMBL" id="CP003806">
    <property type="protein sequence ID" value="AGF49367.1"/>
    <property type="molecule type" value="Genomic_DNA"/>
</dbReference>
<dbReference type="GO" id="GO:0050567">
    <property type="term" value="F:glutaminyl-tRNA synthase (glutamine-hydrolyzing) activity"/>
    <property type="evidence" value="ECO:0007669"/>
    <property type="project" value="UniProtKB-UniRule"/>
</dbReference>
<comment type="catalytic activity">
    <reaction evidence="9 10">
        <text>L-glutamyl-tRNA(Gln) + L-glutamine + ATP + H2O = L-glutaminyl-tRNA(Gln) + L-glutamate + ADP + phosphate + H(+)</text>
        <dbReference type="Rhea" id="RHEA:17521"/>
        <dbReference type="Rhea" id="RHEA-COMP:9681"/>
        <dbReference type="Rhea" id="RHEA-COMP:9684"/>
        <dbReference type="ChEBI" id="CHEBI:15377"/>
        <dbReference type="ChEBI" id="CHEBI:15378"/>
        <dbReference type="ChEBI" id="CHEBI:29985"/>
        <dbReference type="ChEBI" id="CHEBI:30616"/>
        <dbReference type="ChEBI" id="CHEBI:43474"/>
        <dbReference type="ChEBI" id="CHEBI:58359"/>
        <dbReference type="ChEBI" id="CHEBI:78520"/>
        <dbReference type="ChEBI" id="CHEBI:78521"/>
        <dbReference type="ChEBI" id="CHEBI:456216"/>
        <dbReference type="EC" id="6.3.5.7"/>
    </reaction>
</comment>
<evidence type="ECO:0000256" key="6">
    <source>
        <dbReference type="ARBA" id="ARBA00022741"/>
    </source>
</evidence>
<dbReference type="RefSeq" id="WP_015389851.1">
    <property type="nucleotide sequence ID" value="NC_020284.1"/>
</dbReference>
<reference evidence="12 13" key="1">
    <citation type="journal article" date="2013" name="Genome Biol. Evol.">
        <title>Genome evolution and phylogenomic analysis of candidatus kinetoplastibacterium, the betaproteobacterial endosymbionts of strigomonas and angomonas.</title>
        <authorList>
            <person name="Alves J.M."/>
            <person name="Serrano M.G."/>
            <person name="Maia da Silva F."/>
            <person name="Voegtly L.J."/>
            <person name="Matveyev A.V."/>
            <person name="Teixeira M.M."/>
            <person name="Camargo E.P."/>
            <person name="Buck G.A."/>
        </authorList>
    </citation>
    <scope>NUCLEOTIDE SEQUENCE [LARGE SCALE GENOMIC DNA]</scope>
    <source>
        <strain evidence="12 13">TCC219</strain>
    </source>
</reference>
<keyword evidence="13" id="KW-1185">Reference proteome</keyword>
<dbReference type="PANTHER" id="PTHR11895">
    <property type="entry name" value="TRANSAMIDASE"/>
    <property type="match status" value="1"/>
</dbReference>
<dbReference type="InterPro" id="IPR004412">
    <property type="entry name" value="GatA"/>
</dbReference>
<dbReference type="GO" id="GO:0006412">
    <property type="term" value="P:translation"/>
    <property type="evidence" value="ECO:0007669"/>
    <property type="project" value="UniProtKB-UniRule"/>
</dbReference>
<comment type="subunit">
    <text evidence="2 10">Heterotrimer of A, B and C subunits.</text>
</comment>
<dbReference type="AlphaFoldDB" id="M1LUZ5"/>
<keyword evidence="12" id="KW-0808">Transferase</keyword>
<dbReference type="KEGG" id="kga:ST1E_0112"/>
<dbReference type="PROSITE" id="PS00571">
    <property type="entry name" value="AMIDASES"/>
    <property type="match status" value="1"/>
</dbReference>
<dbReference type="HAMAP" id="MF_00120">
    <property type="entry name" value="GatA"/>
    <property type="match status" value="1"/>
</dbReference>
<keyword evidence="6 10" id="KW-0547">Nucleotide-binding</keyword>
<keyword evidence="8 10" id="KW-0648">Protein biosynthesis</keyword>
<evidence type="ECO:0000313" key="12">
    <source>
        <dbReference type="EMBL" id="AGF49367.1"/>
    </source>
</evidence>
<evidence type="ECO:0000313" key="13">
    <source>
        <dbReference type="Proteomes" id="UP000011658"/>
    </source>
</evidence>
<proteinExistence type="inferred from homology"/>
<dbReference type="PATRIC" id="fig|1208921.3.peg.658"/>
<gene>
    <name evidence="10" type="primary">gatA</name>
    <name evidence="12" type="ORF">ST1E_0112</name>
</gene>
<sequence>MTKPLLHTQFEGISSLRQAIINGDISSVELARSCLDTIESLSIINAFLDIRPEITIAQAKKVDNEISKGLIKPLSGIPIAHKDVFVTTDWYTTSASRMLHRYLSPFNATVVERLSNAGAVSLGKLNCDEFAMGSTNENSAYGSVANPWDYSKVPGGSSGGSAAAVAAGMVAATTATDTGGSVRLPAALCGVSGIKPTYGSTSRYGIIAFASSLDQAGIIAKSSEDLLDILDIITGFDGKDATCLEKFNNIENRPGRIRADFDNHVNKFNKNNSFPLKGIRIGLPKEFFGDNLSEEVLKSVTKAIRDFENLGASIVTISLPCTELTIPTYYVIASSEAYSNLSRFDGVRYGHRTKNYKNIDEMITRSRAEGFGLEVKRRILLGAHMLSSKNYEEFYLKAQGTRRIIAQDFKESLLTECDVIMGPVSQKAAKSIGEDSSNINDWLGDMYTLGASLAGLPAMSIPCGFDSNKNLPIGLQIIGNYFDEGLILALSDCYQHITNWHKQYPKV</sequence>
<accession>M1LUZ5</accession>
<comment type="similarity">
    <text evidence="1 10">Belongs to the amidase family. GatA subfamily.</text>
</comment>
<evidence type="ECO:0000256" key="7">
    <source>
        <dbReference type="ARBA" id="ARBA00022840"/>
    </source>
</evidence>
<feature type="active site" description="Acyl-ester intermediate" evidence="10">
    <location>
        <position position="181"/>
    </location>
</feature>
<dbReference type="OrthoDB" id="9811471at2"/>
<dbReference type="HOGENOM" id="CLU_009600_0_3_4"/>
<evidence type="ECO:0000256" key="8">
    <source>
        <dbReference type="ARBA" id="ARBA00022917"/>
    </source>
</evidence>
<dbReference type="EC" id="6.3.5.7" evidence="3 10"/>
<feature type="domain" description="Amidase" evidence="11">
    <location>
        <begin position="29"/>
        <end position="488"/>
    </location>
</feature>
<dbReference type="PANTHER" id="PTHR11895:SF151">
    <property type="entry name" value="GLUTAMYL-TRNA(GLN) AMIDOTRANSFERASE SUBUNIT A"/>
    <property type="match status" value="1"/>
</dbReference>
<keyword evidence="7 10" id="KW-0067">ATP-binding</keyword>
<dbReference type="Pfam" id="PF01425">
    <property type="entry name" value="Amidase"/>
    <property type="match status" value="1"/>
</dbReference>
<feature type="active site" description="Charge relay system" evidence="10">
    <location>
        <position position="157"/>
    </location>
</feature>
<dbReference type="NCBIfam" id="TIGR00132">
    <property type="entry name" value="gatA"/>
    <property type="match status" value="1"/>
</dbReference>
<dbReference type="GO" id="GO:0030956">
    <property type="term" value="C:glutamyl-tRNA(Gln) amidotransferase complex"/>
    <property type="evidence" value="ECO:0007669"/>
    <property type="project" value="InterPro"/>
</dbReference>
<dbReference type="Proteomes" id="UP000011658">
    <property type="component" value="Chromosome"/>
</dbReference>
<dbReference type="GO" id="GO:0005524">
    <property type="term" value="F:ATP binding"/>
    <property type="evidence" value="ECO:0007669"/>
    <property type="project" value="UniProtKB-KW"/>
</dbReference>
<dbReference type="STRING" id="1208921.ST1E_0112"/>
<dbReference type="Gene3D" id="3.90.1300.10">
    <property type="entry name" value="Amidase signature (AS) domain"/>
    <property type="match status" value="1"/>
</dbReference>
<name>M1LUZ5_9PROT</name>
<dbReference type="SUPFAM" id="SSF75304">
    <property type="entry name" value="Amidase signature (AS) enzymes"/>
    <property type="match status" value="1"/>
</dbReference>
<evidence type="ECO:0000256" key="1">
    <source>
        <dbReference type="ARBA" id="ARBA00008069"/>
    </source>
</evidence>
<feature type="active site" description="Charge relay system" evidence="10">
    <location>
        <position position="82"/>
    </location>
</feature>
<dbReference type="GO" id="GO:0016740">
    <property type="term" value="F:transferase activity"/>
    <property type="evidence" value="ECO:0007669"/>
    <property type="project" value="UniProtKB-KW"/>
</dbReference>
<dbReference type="InterPro" id="IPR000120">
    <property type="entry name" value="Amidase"/>
</dbReference>
<dbReference type="eggNOG" id="COG0154">
    <property type="taxonomic scope" value="Bacteria"/>
</dbReference>
<evidence type="ECO:0000256" key="5">
    <source>
        <dbReference type="ARBA" id="ARBA00022598"/>
    </source>
</evidence>
<evidence type="ECO:0000256" key="10">
    <source>
        <dbReference type="HAMAP-Rule" id="MF_00120"/>
    </source>
</evidence>
<protein>
    <recommendedName>
        <fullName evidence="4 10">Glutamyl-tRNA(Gln) amidotransferase subunit A</fullName>
        <shortName evidence="10">Glu-ADT subunit A</shortName>
        <ecNumber evidence="3 10">6.3.5.7</ecNumber>
    </recommendedName>
</protein>
<dbReference type="InterPro" id="IPR023631">
    <property type="entry name" value="Amidase_dom"/>
</dbReference>
<evidence type="ECO:0000256" key="4">
    <source>
        <dbReference type="ARBA" id="ARBA00014428"/>
    </source>
</evidence>
<evidence type="ECO:0000259" key="11">
    <source>
        <dbReference type="Pfam" id="PF01425"/>
    </source>
</evidence>
<dbReference type="InterPro" id="IPR036928">
    <property type="entry name" value="AS_sf"/>
</dbReference>
<evidence type="ECO:0000256" key="3">
    <source>
        <dbReference type="ARBA" id="ARBA00012739"/>
    </source>
</evidence>
<evidence type="ECO:0000256" key="2">
    <source>
        <dbReference type="ARBA" id="ARBA00011123"/>
    </source>
</evidence>
<comment type="function">
    <text evidence="10">Allows the formation of correctly charged Gln-tRNA(Gln) through the transamidation of misacylated Glu-tRNA(Gln) in organisms which lack glutaminyl-tRNA synthetase. The reaction takes place in the presence of glutamine and ATP through an activated gamma-phospho-Glu-tRNA(Gln).</text>
</comment>
<keyword evidence="5 10" id="KW-0436">Ligase</keyword>
<evidence type="ECO:0000256" key="9">
    <source>
        <dbReference type="ARBA" id="ARBA00047407"/>
    </source>
</evidence>
<dbReference type="InterPro" id="IPR020556">
    <property type="entry name" value="Amidase_CS"/>
</dbReference>